<dbReference type="PANTHER" id="PTHR46193">
    <property type="entry name" value="6-PHOSPHOGLUCONATE PHOSPHATASE"/>
    <property type="match status" value="1"/>
</dbReference>
<dbReference type="InterPro" id="IPR036412">
    <property type="entry name" value="HAD-like_sf"/>
</dbReference>
<dbReference type="NCBIfam" id="TIGR01509">
    <property type="entry name" value="HAD-SF-IA-v3"/>
    <property type="match status" value="1"/>
</dbReference>
<dbReference type="GO" id="GO:0003824">
    <property type="term" value="F:catalytic activity"/>
    <property type="evidence" value="ECO:0007669"/>
    <property type="project" value="UniProtKB-ARBA"/>
</dbReference>
<reference evidence="4 5" key="1">
    <citation type="submission" date="2016-11" db="EMBL/GenBank/DDBJ databases">
        <title>Description of two novel members of the family Erysipelotrichaceae: Ileibacterium lipovorans gen. nov., sp. nov. and Dubosiella newyorkensis, gen. nov., sp. nov.</title>
        <authorList>
            <person name="Cox L.M."/>
            <person name="Sohn J."/>
            <person name="Tyrrell K.L."/>
            <person name="Citron D.M."/>
            <person name="Lawson P.A."/>
            <person name="Patel N.B."/>
            <person name="Iizumi T."/>
            <person name="Perez-Perez G.I."/>
            <person name="Goldstein E.J."/>
            <person name="Blaser M.J."/>
        </authorList>
    </citation>
    <scope>NUCLEOTIDE SEQUENCE [LARGE SCALE GENOMIC DNA]</scope>
    <source>
        <strain evidence="4 5">NYU-BL-A4</strain>
    </source>
</reference>
<dbReference type="Pfam" id="PF13419">
    <property type="entry name" value="HAD_2"/>
    <property type="match status" value="1"/>
</dbReference>
<dbReference type="InterPro" id="IPR051600">
    <property type="entry name" value="Beta-PGM-like"/>
</dbReference>
<proteinExistence type="inferred from homology"/>
<dbReference type="Gene3D" id="3.40.50.1000">
    <property type="entry name" value="HAD superfamily/HAD-like"/>
    <property type="match status" value="1"/>
</dbReference>
<keyword evidence="3" id="KW-0460">Magnesium</keyword>
<dbReference type="SUPFAM" id="SSF56784">
    <property type="entry name" value="HAD-like"/>
    <property type="match status" value="1"/>
</dbReference>
<dbReference type="EMBL" id="MPKA01000063">
    <property type="protein sequence ID" value="OLU46545.1"/>
    <property type="molecule type" value="Genomic_DNA"/>
</dbReference>
<evidence type="ECO:0000313" key="5">
    <source>
        <dbReference type="Proteomes" id="UP000186705"/>
    </source>
</evidence>
<dbReference type="GeneID" id="78275473"/>
<accession>A0A1U7NMP3</accession>
<dbReference type="PANTHER" id="PTHR46193:SF21">
    <property type="entry name" value="SLL1138 PROTEIN"/>
    <property type="match status" value="1"/>
</dbReference>
<evidence type="ECO:0000256" key="1">
    <source>
        <dbReference type="ARBA" id="ARBA00006171"/>
    </source>
</evidence>
<evidence type="ECO:0000256" key="2">
    <source>
        <dbReference type="ARBA" id="ARBA00022723"/>
    </source>
</evidence>
<gene>
    <name evidence="4" type="ORF">BO225_05875</name>
</gene>
<dbReference type="RefSeq" id="WP_076341344.1">
    <property type="nucleotide sequence ID" value="NZ_CAMSPY010000044.1"/>
</dbReference>
<protein>
    <recommendedName>
        <fullName evidence="6">HAD family hydrolase</fullName>
    </recommendedName>
</protein>
<dbReference type="AlphaFoldDB" id="A0A1U7NMP3"/>
<organism evidence="4 5">
    <name type="scientific">Dubosiella newyorkensis</name>
    <dbReference type="NCBI Taxonomy" id="1862672"/>
    <lineage>
        <taxon>Bacteria</taxon>
        <taxon>Bacillati</taxon>
        <taxon>Bacillota</taxon>
        <taxon>Erysipelotrichia</taxon>
        <taxon>Erysipelotrichales</taxon>
        <taxon>Erysipelotrichaceae</taxon>
        <taxon>Dubosiella</taxon>
    </lineage>
</organism>
<evidence type="ECO:0008006" key="6">
    <source>
        <dbReference type="Google" id="ProtNLM"/>
    </source>
</evidence>
<dbReference type="InterPro" id="IPR023214">
    <property type="entry name" value="HAD_sf"/>
</dbReference>
<dbReference type="InterPro" id="IPR006439">
    <property type="entry name" value="HAD-SF_hydro_IA"/>
</dbReference>
<name>A0A1U7NMP3_9FIRM</name>
<keyword evidence="2" id="KW-0479">Metal-binding</keyword>
<dbReference type="STRING" id="1862672.BO225_05875"/>
<evidence type="ECO:0000256" key="3">
    <source>
        <dbReference type="ARBA" id="ARBA00022842"/>
    </source>
</evidence>
<comment type="similarity">
    <text evidence="1">Belongs to the HAD-like hydrolase superfamily. CbbY/CbbZ/Gph/YieH family.</text>
</comment>
<evidence type="ECO:0000313" key="4">
    <source>
        <dbReference type="EMBL" id="OLU46545.1"/>
    </source>
</evidence>
<keyword evidence="5" id="KW-1185">Reference proteome</keyword>
<comment type="caution">
    <text evidence="4">The sequence shown here is derived from an EMBL/GenBank/DDBJ whole genome shotgun (WGS) entry which is preliminary data.</text>
</comment>
<dbReference type="InterPro" id="IPR041492">
    <property type="entry name" value="HAD_2"/>
</dbReference>
<dbReference type="Proteomes" id="UP000186705">
    <property type="component" value="Unassembled WGS sequence"/>
</dbReference>
<dbReference type="OrthoDB" id="9797743at2"/>
<dbReference type="GO" id="GO:0046872">
    <property type="term" value="F:metal ion binding"/>
    <property type="evidence" value="ECO:0007669"/>
    <property type="project" value="UniProtKB-KW"/>
</dbReference>
<sequence length="101" mass="11236">MAILEKMRILNFFEGIITADDVENVKPFPDVYEKAIELANASEKDTLALEDSSTGVIAAQNAGLEVVQVIAEYRIDARIGKIVKSDLSFSIMNEESEEKER</sequence>